<feature type="compositionally biased region" description="Low complexity" evidence="2">
    <location>
        <begin position="223"/>
        <end position="237"/>
    </location>
</feature>
<feature type="compositionally biased region" description="Low complexity" evidence="2">
    <location>
        <begin position="91"/>
        <end position="103"/>
    </location>
</feature>
<keyword evidence="1" id="KW-0175">Coiled coil</keyword>
<accession>A0A1S4ESN3</accession>
<evidence type="ECO:0000256" key="1">
    <source>
        <dbReference type="SAM" id="Coils"/>
    </source>
</evidence>
<keyword evidence="3" id="KW-1185">Reference proteome</keyword>
<proteinExistence type="predicted"/>
<dbReference type="KEGG" id="dci:103524263"/>
<feature type="compositionally biased region" description="Basic and acidic residues" evidence="2">
    <location>
        <begin position="504"/>
        <end position="521"/>
    </location>
</feature>
<evidence type="ECO:0000313" key="4">
    <source>
        <dbReference type="RefSeq" id="XP_017305037.1"/>
    </source>
</evidence>
<dbReference type="RefSeq" id="XP_017305037.1">
    <property type="nucleotide sequence ID" value="XM_017449548.2"/>
</dbReference>
<dbReference type="GeneID" id="103524263"/>
<reference evidence="4" key="1">
    <citation type="submission" date="2025-08" db="UniProtKB">
        <authorList>
            <consortium name="RefSeq"/>
        </authorList>
    </citation>
    <scope>IDENTIFICATION</scope>
</reference>
<evidence type="ECO:0000313" key="3">
    <source>
        <dbReference type="Proteomes" id="UP000079169"/>
    </source>
</evidence>
<sequence>MTTKPPPPSTWNPFLIQSEERRELDRQAKEKRMATNNAVREAMKSGQFGGLGGLFGGLGGLGGVIPINLGGLGNLMGGLRTITIVMGGGTTKPKGSTTTPRSTISRKTFRPRPDPKDIMAWKYLEDGSPRPPMPESEFIRILKKHGTPPPYHVPIVSIPAHIDEDMLENLIPDENTTLPFHVEADQLDRIHNFINPFIQQHTAMDLLNVDTNLGRFTAPPKTTPGRTTATVSTSTTTTTTRRTVQTRIFTTEDPHITHPSTEAWKTGWSRTYFEVDPFDKERIQQELNEGRKGDHPWKTETLKKLSTFPPNPDPRLGALEKDMVPEFFRDAQLKRKEQAEKAKAEVDRRREKYKEKGITKPPYWKEVIFKRPVEPLFDETTTTAPKTEELKAIINLLSKNMAASLNVPSSTTKPTETKTHSTNPIYNWANRYDNIKKTESDADKVTSTERYWTTPLEDKARLNTLLDFIFPYVEKKSDIFKTPTASKEKLSTVESTSKPWKPAESTKFDPWEDSNEDKPDMPEWNNLFKALAVSTTTEYP</sequence>
<organism evidence="3 4">
    <name type="scientific">Diaphorina citri</name>
    <name type="common">Asian citrus psyllid</name>
    <dbReference type="NCBI Taxonomy" id="121845"/>
    <lineage>
        <taxon>Eukaryota</taxon>
        <taxon>Metazoa</taxon>
        <taxon>Ecdysozoa</taxon>
        <taxon>Arthropoda</taxon>
        <taxon>Hexapoda</taxon>
        <taxon>Insecta</taxon>
        <taxon>Pterygota</taxon>
        <taxon>Neoptera</taxon>
        <taxon>Paraneoptera</taxon>
        <taxon>Hemiptera</taxon>
        <taxon>Sternorrhyncha</taxon>
        <taxon>Psylloidea</taxon>
        <taxon>Psyllidae</taxon>
        <taxon>Diaphorininae</taxon>
        <taxon>Diaphorina</taxon>
    </lineage>
</organism>
<feature type="region of interest" description="Disordered" evidence="2">
    <location>
        <begin position="484"/>
        <end position="525"/>
    </location>
</feature>
<gene>
    <name evidence="4" type="primary">LOC103524263</name>
</gene>
<name>A0A1S4ESN3_DIACI</name>
<feature type="region of interest" description="Disordered" evidence="2">
    <location>
        <begin position="87"/>
        <end position="111"/>
    </location>
</feature>
<feature type="region of interest" description="Disordered" evidence="2">
    <location>
        <begin position="218"/>
        <end position="237"/>
    </location>
</feature>
<feature type="coiled-coil region" evidence="1">
    <location>
        <begin position="329"/>
        <end position="356"/>
    </location>
</feature>
<dbReference type="AlphaFoldDB" id="A0A1S4ESN3"/>
<dbReference type="Proteomes" id="UP000079169">
    <property type="component" value="Unplaced"/>
</dbReference>
<evidence type="ECO:0000256" key="2">
    <source>
        <dbReference type="SAM" id="MobiDB-lite"/>
    </source>
</evidence>
<dbReference type="PaxDb" id="121845-A0A1S4ESN3"/>
<protein>
    <submittedName>
        <fullName evidence="4">Uncharacterized protein LOC103524263 isoform X1</fullName>
    </submittedName>
</protein>